<keyword evidence="10" id="KW-0539">Nucleus</keyword>
<keyword evidence="14" id="KW-1185">Reference proteome</keyword>
<keyword evidence="7" id="KW-0863">Zinc-finger</keyword>
<evidence type="ECO:0000256" key="10">
    <source>
        <dbReference type="ARBA" id="ARBA00023242"/>
    </source>
</evidence>
<evidence type="ECO:0000259" key="12">
    <source>
        <dbReference type="Pfam" id="PF15805"/>
    </source>
</evidence>
<evidence type="ECO:0000313" key="13">
    <source>
        <dbReference type="EMBL" id="CAI9104375.1"/>
    </source>
</evidence>
<evidence type="ECO:0000256" key="5">
    <source>
        <dbReference type="ARBA" id="ARBA00022723"/>
    </source>
</evidence>
<keyword evidence="5" id="KW-0479">Metal-binding</keyword>
<gene>
    <name evidence="13" type="ORF">OLC1_LOCUS13312</name>
</gene>
<proteinExistence type="predicted"/>
<dbReference type="PANTHER" id="PTHR32297">
    <property type="entry name" value="SODIUM CHANNEL MODIFIER 1"/>
    <property type="match status" value="1"/>
</dbReference>
<keyword evidence="6" id="KW-0747">Spliceosome</keyword>
<dbReference type="PANTHER" id="PTHR32297:SF1">
    <property type="entry name" value="SODIUM CHANNEL MODIFIER 1"/>
    <property type="match status" value="1"/>
</dbReference>
<evidence type="ECO:0000256" key="2">
    <source>
        <dbReference type="ARBA" id="ARBA00004642"/>
    </source>
</evidence>
<evidence type="ECO:0000256" key="8">
    <source>
        <dbReference type="ARBA" id="ARBA00022833"/>
    </source>
</evidence>
<dbReference type="InterPro" id="IPR033570">
    <property type="entry name" value="SCNM1"/>
</dbReference>
<feature type="domain" description="Sodium channel modifier 1 zinc-finger" evidence="11">
    <location>
        <begin position="43"/>
        <end position="68"/>
    </location>
</feature>
<keyword evidence="9" id="KW-0508">mRNA splicing</keyword>
<feature type="domain" description="Sodium channel modifier 1 acidic C-terminal" evidence="12">
    <location>
        <begin position="181"/>
        <end position="220"/>
    </location>
</feature>
<reference evidence="13" key="1">
    <citation type="submission" date="2023-03" db="EMBL/GenBank/DDBJ databases">
        <authorList>
            <person name="Julca I."/>
        </authorList>
    </citation>
    <scope>NUCLEOTIDE SEQUENCE</scope>
</reference>
<evidence type="ECO:0000256" key="7">
    <source>
        <dbReference type="ARBA" id="ARBA00022771"/>
    </source>
</evidence>
<dbReference type="GO" id="GO:0008380">
    <property type="term" value="P:RNA splicing"/>
    <property type="evidence" value="ECO:0007669"/>
    <property type="project" value="UniProtKB-KW"/>
</dbReference>
<evidence type="ECO:0000259" key="11">
    <source>
        <dbReference type="Pfam" id="PF15803"/>
    </source>
</evidence>
<name>A0AAV1D9A5_OLDCO</name>
<evidence type="ECO:0000256" key="3">
    <source>
        <dbReference type="ARBA" id="ARBA00020620"/>
    </source>
</evidence>
<evidence type="ECO:0000313" key="14">
    <source>
        <dbReference type="Proteomes" id="UP001161247"/>
    </source>
</evidence>
<evidence type="ECO:0000256" key="4">
    <source>
        <dbReference type="ARBA" id="ARBA00022664"/>
    </source>
</evidence>
<dbReference type="GO" id="GO:0005681">
    <property type="term" value="C:spliceosomal complex"/>
    <property type="evidence" value="ECO:0007669"/>
    <property type="project" value="UniProtKB-KW"/>
</dbReference>
<dbReference type="GO" id="GO:0016607">
    <property type="term" value="C:nuclear speck"/>
    <property type="evidence" value="ECO:0007669"/>
    <property type="project" value="UniProtKB-SubCell"/>
</dbReference>
<evidence type="ECO:0000256" key="6">
    <source>
        <dbReference type="ARBA" id="ARBA00022728"/>
    </source>
</evidence>
<dbReference type="AlphaFoldDB" id="A0AAV1D9A5"/>
<dbReference type="InterPro" id="IPR031625">
    <property type="entry name" value="SCNM1_acidic"/>
</dbReference>
<dbReference type="InterPro" id="IPR031622">
    <property type="entry name" value="Znf-SCNM1"/>
</dbReference>
<dbReference type="Proteomes" id="UP001161247">
    <property type="component" value="Chromosome 4"/>
</dbReference>
<comment type="subcellular location">
    <subcellularLocation>
        <location evidence="1">Nucleus speckle</location>
    </subcellularLocation>
    <subcellularLocation>
        <location evidence="2">Nucleus</location>
        <location evidence="2">Nucleoplasm</location>
    </subcellularLocation>
</comment>
<dbReference type="GO" id="GO:0008270">
    <property type="term" value="F:zinc ion binding"/>
    <property type="evidence" value="ECO:0007669"/>
    <property type="project" value="UniProtKB-KW"/>
</dbReference>
<sequence>MSVFGGDSWAREAQYRKRRVDDLIIHGIDGSVYRKLPSGKFLCFICPHRPVLDTPLVLSAHLKGSRHRVAEAKLKERELTRENEIKKRIALADSSLTATSNSGSNASAQRHASVNKPLIKQARQAASQVLASDPPAYATLCKSPDVKLNTSNNRENPSIQPSISTENVNAPQEVLRRQFESRDLRERELKFTSAGWKRDGYGRWFKDENVEFDSDEEDPNICLGLTTTTEPLW</sequence>
<accession>A0AAV1D9A5</accession>
<keyword evidence="4" id="KW-0507">mRNA processing</keyword>
<evidence type="ECO:0000256" key="9">
    <source>
        <dbReference type="ARBA" id="ARBA00023187"/>
    </source>
</evidence>
<dbReference type="Pfam" id="PF15803">
    <property type="entry name" value="zf-SCNM1"/>
    <property type="match status" value="1"/>
</dbReference>
<dbReference type="GO" id="GO:0006397">
    <property type="term" value="P:mRNA processing"/>
    <property type="evidence" value="ECO:0007669"/>
    <property type="project" value="UniProtKB-KW"/>
</dbReference>
<keyword evidence="8" id="KW-0862">Zinc</keyword>
<organism evidence="13 14">
    <name type="scientific">Oldenlandia corymbosa var. corymbosa</name>
    <dbReference type="NCBI Taxonomy" id="529605"/>
    <lineage>
        <taxon>Eukaryota</taxon>
        <taxon>Viridiplantae</taxon>
        <taxon>Streptophyta</taxon>
        <taxon>Embryophyta</taxon>
        <taxon>Tracheophyta</taxon>
        <taxon>Spermatophyta</taxon>
        <taxon>Magnoliopsida</taxon>
        <taxon>eudicotyledons</taxon>
        <taxon>Gunneridae</taxon>
        <taxon>Pentapetalae</taxon>
        <taxon>asterids</taxon>
        <taxon>lamiids</taxon>
        <taxon>Gentianales</taxon>
        <taxon>Rubiaceae</taxon>
        <taxon>Rubioideae</taxon>
        <taxon>Spermacoceae</taxon>
        <taxon>Hedyotis-Oldenlandia complex</taxon>
        <taxon>Oldenlandia</taxon>
    </lineage>
</organism>
<dbReference type="EMBL" id="OX459121">
    <property type="protein sequence ID" value="CAI9104375.1"/>
    <property type="molecule type" value="Genomic_DNA"/>
</dbReference>
<evidence type="ECO:0000256" key="1">
    <source>
        <dbReference type="ARBA" id="ARBA00004324"/>
    </source>
</evidence>
<protein>
    <recommendedName>
        <fullName evidence="3">Sodium channel modifier 1</fullName>
    </recommendedName>
</protein>
<dbReference type="Pfam" id="PF15805">
    <property type="entry name" value="SCNM1_acidic"/>
    <property type="match status" value="1"/>
</dbReference>